<gene>
    <name evidence="3" type="ORF">EOD41_15740</name>
</gene>
<feature type="chain" id="PRO_5018701848" description="LPXTG cell wall anchor domain-containing protein" evidence="2">
    <location>
        <begin position="21"/>
        <end position="216"/>
    </location>
</feature>
<protein>
    <recommendedName>
        <fullName evidence="5">LPXTG cell wall anchor domain-containing protein</fullName>
    </recommendedName>
</protein>
<dbReference type="OrthoDB" id="791955at2"/>
<reference evidence="3 4" key="1">
    <citation type="submission" date="2019-01" db="EMBL/GenBank/DDBJ databases">
        <authorList>
            <person name="Chen W.-M."/>
        </authorList>
    </citation>
    <scope>NUCLEOTIDE SEQUENCE [LARGE SCALE GENOMIC DNA]</scope>
    <source>
        <strain evidence="3 4">YBJ-36</strain>
    </source>
</reference>
<name>A0A3S2VLB3_9SPHI</name>
<evidence type="ECO:0000313" key="4">
    <source>
        <dbReference type="Proteomes" id="UP000282759"/>
    </source>
</evidence>
<keyword evidence="1" id="KW-0472">Membrane</keyword>
<organism evidence="3 4">
    <name type="scientific">Mucilaginibacter limnophilus</name>
    <dbReference type="NCBI Taxonomy" id="1932778"/>
    <lineage>
        <taxon>Bacteria</taxon>
        <taxon>Pseudomonadati</taxon>
        <taxon>Bacteroidota</taxon>
        <taxon>Sphingobacteriia</taxon>
        <taxon>Sphingobacteriales</taxon>
        <taxon>Sphingobacteriaceae</taxon>
        <taxon>Mucilaginibacter</taxon>
    </lineage>
</organism>
<dbReference type="Proteomes" id="UP000282759">
    <property type="component" value="Unassembled WGS sequence"/>
</dbReference>
<keyword evidence="1" id="KW-0812">Transmembrane</keyword>
<comment type="caution">
    <text evidence="3">The sequence shown here is derived from an EMBL/GenBank/DDBJ whole genome shotgun (WGS) entry which is preliminary data.</text>
</comment>
<evidence type="ECO:0000256" key="2">
    <source>
        <dbReference type="SAM" id="SignalP"/>
    </source>
</evidence>
<sequence>MKKTIATIFSVIAVTISAYAQELKPVKIDNQVSVNLPADYQLKDTLGQKIFSANGNLGYMVVIKAANPNTKPLKKEKDLNKVFKEYISKVQGQSDGSVLNQRDTTIGNLKATVFGLETNDANGPQIRDFAVIYTQDATYTFEYLYPTSRKDLIKDEHNAFFSSINTSPQLQRTDQYTNTASEGISVGKIAIWGGGALVLLMIGYFVFRKKTETAMS</sequence>
<dbReference type="RefSeq" id="WP_127706648.1">
    <property type="nucleotide sequence ID" value="NZ_SACK01000007.1"/>
</dbReference>
<evidence type="ECO:0000256" key="1">
    <source>
        <dbReference type="SAM" id="Phobius"/>
    </source>
</evidence>
<dbReference type="EMBL" id="SACK01000007">
    <property type="protein sequence ID" value="RVT99891.1"/>
    <property type="molecule type" value="Genomic_DNA"/>
</dbReference>
<keyword evidence="2" id="KW-0732">Signal</keyword>
<evidence type="ECO:0008006" key="5">
    <source>
        <dbReference type="Google" id="ProtNLM"/>
    </source>
</evidence>
<accession>A0A3S2VLB3</accession>
<keyword evidence="1" id="KW-1133">Transmembrane helix</keyword>
<feature type="signal peptide" evidence="2">
    <location>
        <begin position="1"/>
        <end position="20"/>
    </location>
</feature>
<evidence type="ECO:0000313" key="3">
    <source>
        <dbReference type="EMBL" id="RVT99891.1"/>
    </source>
</evidence>
<dbReference type="AlphaFoldDB" id="A0A3S2VLB3"/>
<feature type="transmembrane region" description="Helical" evidence="1">
    <location>
        <begin position="189"/>
        <end position="207"/>
    </location>
</feature>
<keyword evidence="4" id="KW-1185">Reference proteome</keyword>
<proteinExistence type="predicted"/>